<evidence type="ECO:0000256" key="5">
    <source>
        <dbReference type="ARBA" id="ARBA00023180"/>
    </source>
</evidence>
<organism evidence="9 10">
    <name type="scientific">Aedes albopictus</name>
    <name type="common">Asian tiger mosquito</name>
    <name type="synonym">Stegomyia albopicta</name>
    <dbReference type="NCBI Taxonomy" id="7160"/>
    <lineage>
        <taxon>Eukaryota</taxon>
        <taxon>Metazoa</taxon>
        <taxon>Ecdysozoa</taxon>
        <taxon>Arthropoda</taxon>
        <taxon>Hexapoda</taxon>
        <taxon>Insecta</taxon>
        <taxon>Pterygota</taxon>
        <taxon>Neoptera</taxon>
        <taxon>Endopterygota</taxon>
        <taxon>Diptera</taxon>
        <taxon>Nematocera</taxon>
        <taxon>Culicoidea</taxon>
        <taxon>Culicidae</taxon>
        <taxon>Culicinae</taxon>
        <taxon>Aedini</taxon>
        <taxon>Aedes</taxon>
        <taxon>Stegomyia</taxon>
    </lineage>
</organism>
<evidence type="ECO:0000313" key="9">
    <source>
        <dbReference type="EnsemblMetazoa" id="AALFPA23_016356.P23854"/>
    </source>
</evidence>
<dbReference type="RefSeq" id="XP_062705434.1">
    <property type="nucleotide sequence ID" value="XM_062849450.1"/>
</dbReference>
<dbReference type="InterPro" id="IPR029058">
    <property type="entry name" value="AB_hydrolase_fold"/>
</dbReference>
<evidence type="ECO:0000256" key="1">
    <source>
        <dbReference type="ARBA" id="ARBA00005964"/>
    </source>
</evidence>
<sequence length="571" mass="63963">MYPAWLLLSVTAALGIGPDVACAIGEQLALEKVPPTPRLCIQEGCLFGRDLDGLEGGKYEAFTGIPYAKPPVGELRFKNPVPSEPWTGDYDATWERSRCIQKNDLRPQAVVEGSEDCLYLNVFRPKVNFRGPLPVIFFIHGGGYATGSISLGEYGPERLMDTSKVILVMVQYRLAVFGFLATGDEASPGNYAMKDQVMALKWVQRNIAQFGGDPTRVTIMGQSAGGASVQLHLMSPLSKGLFSKAVSMSGSTLGFWNYNHDPLTLARRQAAAVGVEGAQEISTAELVESLRKVDALTLASSIDSVKFFYIHHITTYTPVVEKFVTGESFMTEDPRDLWSTGRYHQVPYVMGFVPNEGVFTADIIANKTQLEELNANSRSLIPHFVGVDTNPLSVQMLKDSFFPDGTNDQWLTDDNLYELQEMLSEGYISYAIVLSIKQYLHYQTTTPKAPLSLYYFNFKGRYSRSHYYTQTYADFGVCHADDLNFLFRPSAIIPDYGPETPSWYMAKALVDYFVQFATNGITEPLCTTESCPILQFTNSDDPRYPVRTNYLEGFNEERFAFWYNLYAMQNY</sequence>
<proteinExistence type="inferred from homology"/>
<keyword evidence="5" id="KW-0325">Glycoprotein</keyword>
<dbReference type="EC" id="3.1.1.-" evidence="6"/>
<dbReference type="Pfam" id="PF00135">
    <property type="entry name" value="COesterase"/>
    <property type="match status" value="1"/>
</dbReference>
<name>A0ABM1Z9J2_AEDAL</name>
<evidence type="ECO:0000256" key="7">
    <source>
        <dbReference type="SAM" id="SignalP"/>
    </source>
</evidence>
<evidence type="ECO:0000256" key="2">
    <source>
        <dbReference type="ARBA" id="ARBA00022487"/>
    </source>
</evidence>
<evidence type="ECO:0000313" key="10">
    <source>
        <dbReference type="Proteomes" id="UP000069940"/>
    </source>
</evidence>
<dbReference type="PANTHER" id="PTHR43142">
    <property type="entry name" value="CARBOXYLIC ESTER HYDROLASE"/>
    <property type="match status" value="1"/>
</dbReference>
<feature type="chain" id="PRO_5046371551" description="Carboxylic ester hydrolase" evidence="7">
    <location>
        <begin position="16"/>
        <end position="571"/>
    </location>
</feature>
<keyword evidence="2" id="KW-0719">Serine esterase</keyword>
<dbReference type="InterPro" id="IPR002018">
    <property type="entry name" value="CarbesteraseB"/>
</dbReference>
<comment type="similarity">
    <text evidence="1 6">Belongs to the type-B carboxylesterase/lipase family.</text>
</comment>
<dbReference type="GeneID" id="109409690"/>
<feature type="signal peptide" evidence="7">
    <location>
        <begin position="1"/>
        <end position="15"/>
    </location>
</feature>
<dbReference type="EnsemblMetazoa" id="AALFPA23_016356.R23854">
    <property type="protein sequence ID" value="AALFPA23_016356.P23854"/>
    <property type="gene ID" value="AALFPA23_016356"/>
</dbReference>
<dbReference type="InterPro" id="IPR019826">
    <property type="entry name" value="Carboxylesterase_B_AS"/>
</dbReference>
<feature type="domain" description="Carboxylesterase type B" evidence="8">
    <location>
        <begin position="39"/>
        <end position="562"/>
    </location>
</feature>
<dbReference type="Proteomes" id="UP000069940">
    <property type="component" value="Unassembled WGS sequence"/>
</dbReference>
<dbReference type="PROSITE" id="PS00122">
    <property type="entry name" value="CARBOXYLESTERASE_B_1"/>
    <property type="match status" value="1"/>
</dbReference>
<keyword evidence="10" id="KW-1185">Reference proteome</keyword>
<dbReference type="PANTHER" id="PTHR43142:SF1">
    <property type="entry name" value="CARBOXYLIC ESTER HYDROLASE"/>
    <property type="match status" value="1"/>
</dbReference>
<evidence type="ECO:0000259" key="8">
    <source>
        <dbReference type="Pfam" id="PF00135"/>
    </source>
</evidence>
<keyword evidence="4" id="KW-1015">Disulfide bond</keyword>
<reference evidence="9" key="2">
    <citation type="submission" date="2025-05" db="UniProtKB">
        <authorList>
            <consortium name="EnsemblMetazoa"/>
        </authorList>
    </citation>
    <scope>IDENTIFICATION</scope>
    <source>
        <strain evidence="9">Foshan</strain>
    </source>
</reference>
<protein>
    <recommendedName>
        <fullName evidence="6">Carboxylic ester hydrolase</fullName>
        <ecNumber evidence="6">3.1.1.-</ecNumber>
    </recommendedName>
</protein>
<dbReference type="InterPro" id="IPR019819">
    <property type="entry name" value="Carboxylesterase_B_CS"/>
</dbReference>
<evidence type="ECO:0000256" key="3">
    <source>
        <dbReference type="ARBA" id="ARBA00022801"/>
    </source>
</evidence>
<evidence type="ECO:0000256" key="6">
    <source>
        <dbReference type="RuleBase" id="RU361235"/>
    </source>
</evidence>
<evidence type="ECO:0000256" key="4">
    <source>
        <dbReference type="ARBA" id="ARBA00023157"/>
    </source>
</evidence>
<reference evidence="10" key="1">
    <citation type="journal article" date="2015" name="Proc. Natl. Acad. Sci. U.S.A.">
        <title>Genome sequence of the Asian Tiger mosquito, Aedes albopictus, reveals insights into its biology, genetics, and evolution.</title>
        <authorList>
            <person name="Chen X.G."/>
            <person name="Jiang X."/>
            <person name="Gu J."/>
            <person name="Xu M."/>
            <person name="Wu Y."/>
            <person name="Deng Y."/>
            <person name="Zhang C."/>
            <person name="Bonizzoni M."/>
            <person name="Dermauw W."/>
            <person name="Vontas J."/>
            <person name="Armbruster P."/>
            <person name="Huang X."/>
            <person name="Yang Y."/>
            <person name="Zhang H."/>
            <person name="He W."/>
            <person name="Peng H."/>
            <person name="Liu Y."/>
            <person name="Wu K."/>
            <person name="Chen J."/>
            <person name="Lirakis M."/>
            <person name="Topalis P."/>
            <person name="Van Leeuwen T."/>
            <person name="Hall A.B."/>
            <person name="Jiang X."/>
            <person name="Thorpe C."/>
            <person name="Mueller R.L."/>
            <person name="Sun C."/>
            <person name="Waterhouse R.M."/>
            <person name="Yan G."/>
            <person name="Tu Z.J."/>
            <person name="Fang X."/>
            <person name="James A.A."/>
        </authorList>
    </citation>
    <scope>NUCLEOTIDE SEQUENCE [LARGE SCALE GENOMIC DNA]</scope>
    <source>
        <strain evidence="10">Foshan</strain>
    </source>
</reference>
<accession>A0ABM1Z9J2</accession>
<keyword evidence="7" id="KW-0732">Signal</keyword>
<keyword evidence="3 6" id="KW-0378">Hydrolase</keyword>
<dbReference type="Gene3D" id="3.40.50.1820">
    <property type="entry name" value="alpha/beta hydrolase"/>
    <property type="match status" value="1"/>
</dbReference>
<dbReference type="SUPFAM" id="SSF53474">
    <property type="entry name" value="alpha/beta-Hydrolases"/>
    <property type="match status" value="1"/>
</dbReference>
<dbReference type="PROSITE" id="PS00941">
    <property type="entry name" value="CARBOXYLESTERASE_B_2"/>
    <property type="match status" value="1"/>
</dbReference>